<dbReference type="RefSeq" id="WP_262598378.1">
    <property type="nucleotide sequence ID" value="NZ_CP103300.1"/>
</dbReference>
<evidence type="ECO:0000313" key="1">
    <source>
        <dbReference type="EMBL" id="UYM16078.1"/>
    </source>
</evidence>
<dbReference type="Gene3D" id="1.20.1260.10">
    <property type="match status" value="2"/>
</dbReference>
<proteinExistence type="predicted"/>
<keyword evidence="2" id="KW-1185">Reference proteome</keyword>
<dbReference type="PIRSF" id="PIRSF020736">
    <property type="entry name" value="MiaE"/>
    <property type="match status" value="1"/>
</dbReference>
<sequence length="248" mass="28679">MPRTIDITPALDFLPCRTPDAWVEEAIKPENQEILLIDHLNNEFKAAQSAMSMMRRYGLSGVMGGDHVDQRVQAGDRCSGKKNDNEKKAASTALNQMFRYIHHEDLLHKMSRLAREELLHFEQVMKLMKKRNIRYRQVSASRYHGLMREQVRKREPGQLVDILVCGAFVEARSCERFHKLAFHVDDELAKFYRSLLLSEGRHFMDYLTLAESIAQTDISDRIAVFAAIDRKAVESGDQQFRFHSGRPD</sequence>
<evidence type="ECO:0000313" key="2">
    <source>
        <dbReference type="Proteomes" id="UP001163255"/>
    </source>
</evidence>
<gene>
    <name evidence="1" type="ORF">NX720_25310</name>
</gene>
<name>A0ABY6GVK5_9GAMM</name>
<dbReference type="SUPFAM" id="SSF47240">
    <property type="entry name" value="Ferritin-like"/>
    <property type="match status" value="2"/>
</dbReference>
<dbReference type="EMBL" id="CP103300">
    <property type="protein sequence ID" value="UYM16078.1"/>
    <property type="molecule type" value="Genomic_DNA"/>
</dbReference>
<dbReference type="Pfam" id="PF06175">
    <property type="entry name" value="MiaE"/>
    <property type="match status" value="2"/>
</dbReference>
<dbReference type="PANTHER" id="PTHR42637">
    <property type="entry name" value="TRNA-(MS[2]IO[6]A)-HYDROXYLASE"/>
    <property type="match status" value="1"/>
</dbReference>
<dbReference type="InterPro" id="IPR009078">
    <property type="entry name" value="Ferritin-like_SF"/>
</dbReference>
<dbReference type="PANTHER" id="PTHR42637:SF1">
    <property type="entry name" value="TRNA 2-(METHYLSULFANYL)-N(6)-ISOPENTENYLADENOSINE(37) HYDROXYLASE"/>
    <property type="match status" value="1"/>
</dbReference>
<dbReference type="CDD" id="cd07910">
    <property type="entry name" value="MiaE"/>
    <property type="match status" value="1"/>
</dbReference>
<organism evidence="1 2">
    <name type="scientific">Endozoicomonas euniceicola</name>
    <dbReference type="NCBI Taxonomy" id="1234143"/>
    <lineage>
        <taxon>Bacteria</taxon>
        <taxon>Pseudomonadati</taxon>
        <taxon>Pseudomonadota</taxon>
        <taxon>Gammaproteobacteria</taxon>
        <taxon>Oceanospirillales</taxon>
        <taxon>Endozoicomonadaceae</taxon>
        <taxon>Endozoicomonas</taxon>
    </lineage>
</organism>
<dbReference type="InterPro" id="IPR012347">
    <property type="entry name" value="Ferritin-like"/>
</dbReference>
<accession>A0ABY6GVK5</accession>
<protein>
    <submittedName>
        <fullName evidence="1">tRNA isopentenyl-2-thiomethyl-A-37 hydroxylase MiaE</fullName>
    </submittedName>
</protein>
<reference evidence="1" key="1">
    <citation type="submission" date="2022-10" db="EMBL/GenBank/DDBJ databases">
        <title>Completed Genome Sequence of two octocoral isolated bacterium, Endozoicomonas euniceicola EF212T and Endozoicomonas gorgoniicola PS125T.</title>
        <authorList>
            <person name="Chiou Y.-J."/>
            <person name="Chen Y.-H."/>
        </authorList>
    </citation>
    <scope>NUCLEOTIDE SEQUENCE</scope>
    <source>
        <strain evidence="1">EF212</strain>
    </source>
</reference>
<dbReference type="Proteomes" id="UP001163255">
    <property type="component" value="Chromosome"/>
</dbReference>
<dbReference type="InterPro" id="IPR010386">
    <property type="entry name" value="tRNA-Hydrxlase_MiaE"/>
</dbReference>